<evidence type="ECO:0000256" key="6">
    <source>
        <dbReference type="ARBA" id="ARBA00047615"/>
    </source>
</evidence>
<sequence length="228" mass="23663">MSGADTSGRAVVVAIDGPAGSGKSSVARAVARELGFQFLDTGAAYRALTWLILEQGGDTDDEPTVIGSLGALDSLELTVDAAGQRVAIQGHDVTEDIRTERISGAVSGVARTAAAREAVNVRFRAIIAAAAPGIVAEGRDITTVVAPDADVRVLLTADEAVRVRRRFGDVGGDELQVGARLAARDASDSRVVDFLNAADGVTVVDSTHLTFDETVDAIVRLASEEQHD</sequence>
<dbReference type="CDD" id="cd02020">
    <property type="entry name" value="CMPK"/>
    <property type="match status" value="1"/>
</dbReference>
<dbReference type="GO" id="GO:0006220">
    <property type="term" value="P:pyrimidine nucleotide metabolic process"/>
    <property type="evidence" value="ECO:0007669"/>
    <property type="project" value="UniProtKB-UniRule"/>
</dbReference>
<comment type="caution">
    <text evidence="10">The sequence shown here is derived from an EMBL/GenBank/DDBJ whole genome shotgun (WGS) entry which is preliminary data.</text>
</comment>
<evidence type="ECO:0000259" key="9">
    <source>
        <dbReference type="Pfam" id="PF02224"/>
    </source>
</evidence>
<evidence type="ECO:0000256" key="7">
    <source>
        <dbReference type="ARBA" id="ARBA00048478"/>
    </source>
</evidence>
<comment type="subcellular location">
    <subcellularLocation>
        <location evidence="8">Cytoplasm</location>
    </subcellularLocation>
</comment>
<keyword evidence="2 8" id="KW-0808">Transferase</keyword>
<keyword evidence="5 8" id="KW-0067">ATP-binding</keyword>
<keyword evidence="4 8" id="KW-0418">Kinase</keyword>
<evidence type="ECO:0000313" key="11">
    <source>
        <dbReference type="Proteomes" id="UP000198506"/>
    </source>
</evidence>
<proteinExistence type="inferred from homology"/>
<dbReference type="AlphaFoldDB" id="A0AA94HK33"/>
<protein>
    <recommendedName>
        <fullName evidence="8">Cytidylate kinase</fullName>
        <shortName evidence="8">CK</shortName>
        <ecNumber evidence="8">2.7.4.25</ecNumber>
    </recommendedName>
    <alternativeName>
        <fullName evidence="8">Cytidine monophosphate kinase</fullName>
        <shortName evidence="8">CMP kinase</shortName>
    </alternativeName>
</protein>
<reference evidence="10 11" key="1">
    <citation type="submission" date="2016-10" db="EMBL/GenBank/DDBJ databases">
        <authorList>
            <person name="Varghese N."/>
            <person name="Submissions S."/>
        </authorList>
    </citation>
    <scope>NUCLEOTIDE SEQUENCE [LARGE SCALE GENOMIC DNA]</scope>
    <source>
        <strain evidence="10 11">IAM 15147</strain>
    </source>
</reference>
<dbReference type="EMBL" id="FOZN01000001">
    <property type="protein sequence ID" value="SFR97055.1"/>
    <property type="molecule type" value="Genomic_DNA"/>
</dbReference>
<evidence type="ECO:0000256" key="5">
    <source>
        <dbReference type="ARBA" id="ARBA00022840"/>
    </source>
</evidence>
<dbReference type="Pfam" id="PF02224">
    <property type="entry name" value="Cytidylate_kin"/>
    <property type="match status" value="1"/>
</dbReference>
<dbReference type="HAMAP" id="MF_00238">
    <property type="entry name" value="Cytidyl_kinase_type1"/>
    <property type="match status" value="1"/>
</dbReference>
<name>A0AA94HK33_9MICO</name>
<evidence type="ECO:0000256" key="2">
    <source>
        <dbReference type="ARBA" id="ARBA00022679"/>
    </source>
</evidence>
<dbReference type="InterPro" id="IPR027417">
    <property type="entry name" value="P-loop_NTPase"/>
</dbReference>
<keyword evidence="3 8" id="KW-0547">Nucleotide-binding</keyword>
<dbReference type="Gene3D" id="3.40.50.300">
    <property type="entry name" value="P-loop containing nucleotide triphosphate hydrolases"/>
    <property type="match status" value="1"/>
</dbReference>
<evidence type="ECO:0000256" key="3">
    <source>
        <dbReference type="ARBA" id="ARBA00022741"/>
    </source>
</evidence>
<dbReference type="GO" id="GO:0036431">
    <property type="term" value="F:dCMP kinase activity"/>
    <property type="evidence" value="ECO:0007669"/>
    <property type="project" value="InterPro"/>
</dbReference>
<dbReference type="InterPro" id="IPR003136">
    <property type="entry name" value="Cytidylate_kin"/>
</dbReference>
<organism evidence="10 11">
    <name type="scientific">Agrococcus baldri</name>
    <dbReference type="NCBI Taxonomy" id="153730"/>
    <lineage>
        <taxon>Bacteria</taxon>
        <taxon>Bacillati</taxon>
        <taxon>Actinomycetota</taxon>
        <taxon>Actinomycetes</taxon>
        <taxon>Micrococcales</taxon>
        <taxon>Microbacteriaceae</taxon>
        <taxon>Agrococcus</taxon>
    </lineage>
</organism>
<comment type="similarity">
    <text evidence="1 8">Belongs to the cytidylate kinase family. Type 1 subfamily.</text>
</comment>
<dbReference type="InterPro" id="IPR011994">
    <property type="entry name" value="Cytidylate_kinase_dom"/>
</dbReference>
<dbReference type="GO" id="GO:0005737">
    <property type="term" value="C:cytoplasm"/>
    <property type="evidence" value="ECO:0007669"/>
    <property type="project" value="UniProtKB-SubCell"/>
</dbReference>
<dbReference type="NCBIfam" id="TIGR00017">
    <property type="entry name" value="cmk"/>
    <property type="match status" value="1"/>
</dbReference>
<comment type="catalytic activity">
    <reaction evidence="6 8">
        <text>dCMP + ATP = dCDP + ADP</text>
        <dbReference type="Rhea" id="RHEA:25094"/>
        <dbReference type="ChEBI" id="CHEBI:30616"/>
        <dbReference type="ChEBI" id="CHEBI:57566"/>
        <dbReference type="ChEBI" id="CHEBI:58593"/>
        <dbReference type="ChEBI" id="CHEBI:456216"/>
        <dbReference type="EC" id="2.7.4.25"/>
    </reaction>
</comment>
<dbReference type="Proteomes" id="UP000198506">
    <property type="component" value="Unassembled WGS sequence"/>
</dbReference>
<keyword evidence="11" id="KW-1185">Reference proteome</keyword>
<evidence type="ECO:0000256" key="4">
    <source>
        <dbReference type="ARBA" id="ARBA00022777"/>
    </source>
</evidence>
<gene>
    <name evidence="8" type="primary">cmk</name>
    <name evidence="10" type="ORF">SAMN04487783_0050</name>
</gene>
<dbReference type="SUPFAM" id="SSF52540">
    <property type="entry name" value="P-loop containing nucleoside triphosphate hydrolases"/>
    <property type="match status" value="1"/>
</dbReference>
<comment type="catalytic activity">
    <reaction evidence="7 8">
        <text>CMP + ATP = CDP + ADP</text>
        <dbReference type="Rhea" id="RHEA:11600"/>
        <dbReference type="ChEBI" id="CHEBI:30616"/>
        <dbReference type="ChEBI" id="CHEBI:58069"/>
        <dbReference type="ChEBI" id="CHEBI:60377"/>
        <dbReference type="ChEBI" id="CHEBI:456216"/>
        <dbReference type="EC" id="2.7.4.25"/>
    </reaction>
</comment>
<dbReference type="GO" id="GO:0005524">
    <property type="term" value="F:ATP binding"/>
    <property type="evidence" value="ECO:0007669"/>
    <property type="project" value="UniProtKB-UniRule"/>
</dbReference>
<feature type="domain" description="Cytidylate kinase" evidence="9">
    <location>
        <begin position="13"/>
        <end position="222"/>
    </location>
</feature>
<dbReference type="EC" id="2.7.4.25" evidence="8"/>
<evidence type="ECO:0000313" key="10">
    <source>
        <dbReference type="EMBL" id="SFR97055.1"/>
    </source>
</evidence>
<evidence type="ECO:0000256" key="8">
    <source>
        <dbReference type="HAMAP-Rule" id="MF_00238"/>
    </source>
</evidence>
<accession>A0AA94HK33</accession>
<dbReference type="RefSeq" id="WP_092914757.1">
    <property type="nucleotide sequence ID" value="NZ_FOZN01000001.1"/>
</dbReference>
<feature type="binding site" evidence="8">
    <location>
        <begin position="17"/>
        <end position="25"/>
    </location>
    <ligand>
        <name>ATP</name>
        <dbReference type="ChEBI" id="CHEBI:30616"/>
    </ligand>
</feature>
<evidence type="ECO:0000256" key="1">
    <source>
        <dbReference type="ARBA" id="ARBA00009427"/>
    </source>
</evidence>
<keyword evidence="8" id="KW-0963">Cytoplasm</keyword>